<protein>
    <recommendedName>
        <fullName evidence="1">DUF6194 domain-containing protein</fullName>
    </recommendedName>
</protein>
<dbReference type="RefSeq" id="WP_040737321.1">
    <property type="nucleotide sequence ID" value="NZ_QJKF01000005.1"/>
</dbReference>
<dbReference type="EMBL" id="QJKF01000005">
    <property type="protein sequence ID" value="PXX63990.1"/>
    <property type="molecule type" value="Genomic_DNA"/>
</dbReference>
<dbReference type="AlphaFoldDB" id="A0A318K4E8"/>
<dbReference type="Proteomes" id="UP000247569">
    <property type="component" value="Unassembled WGS sequence"/>
</dbReference>
<comment type="caution">
    <text evidence="2">The sequence shown here is derived from an EMBL/GenBank/DDBJ whole genome shotgun (WGS) entry which is preliminary data.</text>
</comment>
<organism evidence="2 3">
    <name type="scientific">Nocardia tenerifensis</name>
    <dbReference type="NCBI Taxonomy" id="228006"/>
    <lineage>
        <taxon>Bacteria</taxon>
        <taxon>Bacillati</taxon>
        <taxon>Actinomycetota</taxon>
        <taxon>Actinomycetes</taxon>
        <taxon>Mycobacteriales</taxon>
        <taxon>Nocardiaceae</taxon>
        <taxon>Nocardia</taxon>
    </lineage>
</organism>
<evidence type="ECO:0000313" key="3">
    <source>
        <dbReference type="Proteomes" id="UP000247569"/>
    </source>
</evidence>
<reference evidence="2 3" key="1">
    <citation type="submission" date="2018-05" db="EMBL/GenBank/DDBJ databases">
        <title>Genomic Encyclopedia of Type Strains, Phase IV (KMG-IV): sequencing the most valuable type-strain genomes for metagenomic binning, comparative biology and taxonomic classification.</title>
        <authorList>
            <person name="Goeker M."/>
        </authorList>
    </citation>
    <scope>NUCLEOTIDE SEQUENCE [LARGE SCALE GENOMIC DNA]</scope>
    <source>
        <strain evidence="2 3">DSM 44704</strain>
    </source>
</reference>
<keyword evidence="3" id="KW-1185">Reference proteome</keyword>
<evidence type="ECO:0000313" key="2">
    <source>
        <dbReference type="EMBL" id="PXX63990.1"/>
    </source>
</evidence>
<sequence>MTIDEIKDFIADLDGVLTLSPTAGDPWPAISHGDSFFYYSPDGAVPTNTQPFATIVTKDYPNEPSSGLDRPNTFRVNIAAGKEAFTDRLGHAPRHTADVDYTITDTVIPHPTYATAGWLSVVNPGPHTDGPIRELLQIAYQRARSRYERHAG</sequence>
<evidence type="ECO:0000259" key="1">
    <source>
        <dbReference type="Pfam" id="PF19694"/>
    </source>
</evidence>
<accession>A0A318K4E8</accession>
<feature type="domain" description="DUF6194" evidence="1">
    <location>
        <begin position="1"/>
        <end position="151"/>
    </location>
</feature>
<dbReference type="InterPro" id="IPR045676">
    <property type="entry name" value="DUF6194"/>
</dbReference>
<gene>
    <name evidence="2" type="ORF">DFR70_105172</name>
</gene>
<dbReference type="Pfam" id="PF19694">
    <property type="entry name" value="DUF6194"/>
    <property type="match status" value="1"/>
</dbReference>
<dbReference type="OrthoDB" id="9783727at2"/>
<proteinExistence type="predicted"/>
<name>A0A318K4E8_9NOCA</name>